<dbReference type="InterPro" id="IPR012337">
    <property type="entry name" value="RNaseH-like_sf"/>
</dbReference>
<keyword evidence="4" id="KW-1185">Reference proteome</keyword>
<feature type="compositionally biased region" description="Basic and acidic residues" evidence="1">
    <location>
        <begin position="915"/>
        <end position="931"/>
    </location>
</feature>
<gene>
    <name evidence="3" type="ORF">Tco_0977147</name>
</gene>
<name>A0ABQ5EJ91_9ASTR</name>
<evidence type="ECO:0000259" key="2">
    <source>
        <dbReference type="PROSITE" id="PS50994"/>
    </source>
</evidence>
<feature type="region of interest" description="Disordered" evidence="1">
    <location>
        <begin position="1544"/>
        <end position="1564"/>
    </location>
</feature>
<feature type="compositionally biased region" description="Basic and acidic residues" evidence="1">
    <location>
        <begin position="331"/>
        <end position="344"/>
    </location>
</feature>
<reference evidence="3" key="2">
    <citation type="submission" date="2022-01" db="EMBL/GenBank/DDBJ databases">
        <authorList>
            <person name="Yamashiro T."/>
            <person name="Shiraishi A."/>
            <person name="Satake H."/>
            <person name="Nakayama K."/>
        </authorList>
    </citation>
    <scope>NUCLEOTIDE SEQUENCE</scope>
</reference>
<feature type="domain" description="Integrase catalytic" evidence="2">
    <location>
        <begin position="718"/>
        <end position="829"/>
    </location>
</feature>
<feature type="compositionally biased region" description="Basic and acidic residues" evidence="1">
    <location>
        <begin position="1544"/>
        <end position="1560"/>
    </location>
</feature>
<accession>A0ABQ5EJ91</accession>
<dbReference type="PANTHER" id="PTHR35046:SF26">
    <property type="entry name" value="RNA-DIRECTED DNA POLYMERASE"/>
    <property type="match status" value="1"/>
</dbReference>
<feature type="region of interest" description="Disordered" evidence="1">
    <location>
        <begin position="302"/>
        <end position="344"/>
    </location>
</feature>
<dbReference type="PROSITE" id="PS50994">
    <property type="entry name" value="INTEGRASE"/>
    <property type="match status" value="1"/>
</dbReference>
<organism evidence="3 4">
    <name type="scientific">Tanacetum coccineum</name>
    <dbReference type="NCBI Taxonomy" id="301880"/>
    <lineage>
        <taxon>Eukaryota</taxon>
        <taxon>Viridiplantae</taxon>
        <taxon>Streptophyta</taxon>
        <taxon>Embryophyta</taxon>
        <taxon>Tracheophyta</taxon>
        <taxon>Spermatophyta</taxon>
        <taxon>Magnoliopsida</taxon>
        <taxon>eudicotyledons</taxon>
        <taxon>Gunneridae</taxon>
        <taxon>Pentapetalae</taxon>
        <taxon>asterids</taxon>
        <taxon>campanulids</taxon>
        <taxon>Asterales</taxon>
        <taxon>Asteraceae</taxon>
        <taxon>Asteroideae</taxon>
        <taxon>Anthemideae</taxon>
        <taxon>Anthemidinae</taxon>
        <taxon>Tanacetum</taxon>
    </lineage>
</organism>
<protein>
    <submittedName>
        <fullName evidence="3">Transposon ty3-I gag-pol polyprotein</fullName>
    </submittedName>
</protein>
<evidence type="ECO:0000313" key="4">
    <source>
        <dbReference type="Proteomes" id="UP001151760"/>
    </source>
</evidence>
<sequence length="1583" mass="181327">MQVYWASVLIIPKGIIYDIQQLIQGFLWCNGEYKRGKAKVAWEDICLPKYEGGLGICSLDVFNIALIYKLKDGVKLTPTPDLVRHFFWVQLGNGNNTSVWFDIWWTYCPLVRLLSPRDITNEGFNLQNTVADMKSNGGWIWPQSWFGAYSAYIKYLQPMTKQRTVKSVIGRLLVAASSYFIWIERVTAFLRRPKDLRKSFETLSWLRSTCPFSCGSTAVPLRVGCPRRELRMRVYQSLLVSWMMTDLEDSITHTVGGVWSGEYMDHGFNKSMSELDKCYTMLQELRFVIVCGGLIHKNRKGSKHKGRRIRPTIGDFGDNCASNQSPFNNGRIEEREEEKKEDQERRKIAMVLPKVTPQLPKSKVKVEEKIVKAEVVDEHIKKIQDLQNYKQHDDKISTLLFQTTNKVDALKTSEEIMGFNDDEDGYGRRVKKYEGFRVDVKRISNEDKVRREVFEVDEALAIENSRASSFQVMGNHVDKTKVHAVRDWSSPKILPEARNNKVSDVFQEEDELEYVEPLDGEAKQVTYVIQRTLCSPKIGWIKKGPTLKVTEICKFPLAIEKHYNELVTCDVVDMEACHVLLGRLWKHDVDATHQGVVSPKKKLENKTLVTLMASPKEFQAERKKTGVSCALIVKGIEDVMKNAIPTVVNPLLAEFGKTMADDTPVTLLPLRNIQHQIYLSRKTTLLVTIGNEVLGFDSIKELYASDEDFGNRLCIPKTSLRSQLIKEVVRLHGVSKSITSDRDSKFLAHFLLTLWRRLGTSLIFSSTAHPQTDGQTEVVNRTLGNMIRCLCGEKPKLWDVSFAQAEFAYNSVVHSSTGFSPFEVVYKTSPRHVVDLVDLPGKKNVQANRMVEEVQATHEVVRANIAEANAKYKIAADKHRRKELFQVGDEVMVFLRKELFPVGNYSKLQPNKYVNEGKHSRTSSSKERGNDEDMIQELAEKYMDRLERGALIHKNRDGSKHEGRRIRPTIGDFGGNCASNQSPFNNGRIEEWEEEKKEDRASTTNIFHSKILINNSVNGKYDVKRNLYLFSWEGRKIAMVSPKVTPQLPKSEVQVEEKTVKAEVVDEHIKKIQDLQNYKQHNDKISTLLFQTTNKVDALKTSKEIMGFNDDEDVKDFNYELKTNFECVHNLNVRDLDYGLILRMIIKNQVKFSMANREAIFITIENMGVVDKEHITRCFGSWIDRWEVFEVDKAFSIKNSKASYFQVRGNHVDETKVNAVRDWSTPKILPEARNNKVADVFQEEDELEYVEPLDGEVEQVTYVIQRTLCLPKEEILPLGVVSPKKKLENKTLVTLVASPKEFQAKKKETGVSYALIMTGIEDVMENAIPTVVKPLLAEFDKTVADDTPVTLLPLRNIQHQIYLSRKNTLMVSISNEVLGFDSIKFFKMAHFIPCKKTSDSAHIARLFFQEVVRLHGVPKSITSDQDTEFAYNSAVHSSTGFSPFGVVYKTSPRHVVVLVDLPSKRNVQANRMVEEVQATHEVVRANIPEANAKYKIAVDKHRRKKLFQVGDEVMVFLRKECFPVGTYSKLQPKKYDIYEFHSEEVDEGKHSRTSSSKERENDEDMIQELAEKYMDHLECAKNK</sequence>
<comment type="caution">
    <text evidence="3">The sequence shown here is derived from an EMBL/GenBank/DDBJ whole genome shotgun (WGS) entry which is preliminary data.</text>
</comment>
<dbReference type="Gene3D" id="3.30.420.10">
    <property type="entry name" value="Ribonuclease H-like superfamily/Ribonuclease H"/>
    <property type="match status" value="2"/>
</dbReference>
<proteinExistence type="predicted"/>
<evidence type="ECO:0000256" key="1">
    <source>
        <dbReference type="SAM" id="MobiDB-lite"/>
    </source>
</evidence>
<reference evidence="3" key="1">
    <citation type="journal article" date="2022" name="Int. J. Mol. Sci.">
        <title>Draft Genome of Tanacetum Coccineum: Genomic Comparison of Closely Related Tanacetum-Family Plants.</title>
        <authorList>
            <person name="Yamashiro T."/>
            <person name="Shiraishi A."/>
            <person name="Nakayama K."/>
            <person name="Satake H."/>
        </authorList>
    </citation>
    <scope>NUCLEOTIDE SEQUENCE</scope>
</reference>
<dbReference type="EMBL" id="BQNB010016368">
    <property type="protein sequence ID" value="GJT50990.1"/>
    <property type="molecule type" value="Genomic_DNA"/>
</dbReference>
<dbReference type="PANTHER" id="PTHR35046">
    <property type="entry name" value="ZINC KNUCKLE (CCHC-TYPE) FAMILY PROTEIN"/>
    <property type="match status" value="1"/>
</dbReference>
<dbReference type="SUPFAM" id="SSF53098">
    <property type="entry name" value="Ribonuclease H-like"/>
    <property type="match status" value="2"/>
</dbReference>
<dbReference type="Proteomes" id="UP001151760">
    <property type="component" value="Unassembled WGS sequence"/>
</dbReference>
<dbReference type="InterPro" id="IPR036397">
    <property type="entry name" value="RNaseH_sf"/>
</dbReference>
<feature type="region of interest" description="Disordered" evidence="1">
    <location>
        <begin position="911"/>
        <end position="931"/>
    </location>
</feature>
<evidence type="ECO:0000313" key="3">
    <source>
        <dbReference type="EMBL" id="GJT50990.1"/>
    </source>
</evidence>
<dbReference type="InterPro" id="IPR001584">
    <property type="entry name" value="Integrase_cat-core"/>
</dbReference>